<keyword evidence="3 8" id="KW-1134">Transmembrane beta strand</keyword>
<dbReference type="Proteomes" id="UP001172083">
    <property type="component" value="Unassembled WGS sequence"/>
</dbReference>
<accession>A0ABT8L418</accession>
<evidence type="ECO:0000259" key="10">
    <source>
        <dbReference type="Pfam" id="PF00593"/>
    </source>
</evidence>
<sequence length="1140" mass="127140">MKLLLLKLLMFASKQAFYVFVIQLLAIQFLMAEVSHSQKLREIPIQIKLDNVTLKEAFKIIESETDFTFSYDSRITKLNQRFTLREHPDNLHELLEKIAIQARLKFRRVNQKILVSKDQRIRKPGQKAKVVEEVTVSGKITDAATGEPLPGATIRVKGTNIGTISNPDGNYTIAFPEEHQTLVFSFVGYLSQEIEVAGRDIIDIRLSGDVTSLSEIVVVGYSSQKVADLTGAISVVDVDQVRGLPVNGVEQAIQGRIPGVQITNDGAPGGGVSIRVRGYGTIGNNDPLYIVDGVPSKSGINQLNLNDVESIQVLKDAAATAIYGARAGNGVIVVTTKKGRQGVSKITFDAYVGTQEASNLPELLDAQQYGDVLWEAQRNAGITPTNLVYGNGASPVIPEFIDADQNIRAGNTDWFDELFEPGTIQFYNLGIRNGSSDRQSFVSASYLNQEGIIRYTGFERFNLRVNNEFKLNENITIGENLSVSFSEQVSIGNNRAIGGTVMEAYLQPAIVPVRDINGDFAGPVNGLGDSGNPVMNAFNNRDNDRKTTKIFGNMYVEIDLIKDLSLRTNFGIDYNTFNLKNFTPAFQTGILINPLSRLTQTNTTDINWVWNNVLKYERDFNDHNLTALIGTEAIRNTFEEFQAFRNDFIIDDVDFRYLNSGQGQQTNGGFGTRWSLFSLFGRVDYTFRDRYLISASVRRDGSSRFSSNNQYGTFPAFSLGYRISEEAFFQDVPVLNDLKLRFSWGQSGNQEIGDFASFTTFATRTNNTNYDINGTNNSVVPGFSLDQIGNPDVKWETTTQTNIGFDAGLFDNSLRLTFDYFIKNTDDILVQKPTLGVEGQARAPFINAGEMENKGVEIALNYFSKQYGDFSFEIAGNITATNNEVISLSDEVEFLTGTVSNNSTRGLTISRTTRGLPIAQLYGHIADGVFRNQQEVDAHADQAGAAPGRIRYRDLNNDNVINDEDRQVIGNPHPDFIYGLNLMTKFKQFDLSLFFQGVSGVDLYNFARYHTDFFFDPFNKHARILNAWSPENAESNIPQVSTVNANDELRPSTYFVEDGSYLRLKNLQIGYNVPMETSFLESLRVYFQAQNLFTLTDYDGIDPEVSLENFSSPNRNLDLGVDRGIYPNSRTFLVGVNVQF</sequence>
<dbReference type="InterPro" id="IPR039426">
    <property type="entry name" value="TonB-dep_rcpt-like"/>
</dbReference>
<keyword evidence="13" id="KW-1185">Reference proteome</keyword>
<keyword evidence="2 8" id="KW-0813">Transport</keyword>
<dbReference type="Gene3D" id="2.170.130.10">
    <property type="entry name" value="TonB-dependent receptor, plug domain"/>
    <property type="match status" value="1"/>
</dbReference>
<proteinExistence type="inferred from homology"/>
<keyword evidence="4 8" id="KW-0812">Transmembrane</keyword>
<dbReference type="EMBL" id="JAUJEB010000001">
    <property type="protein sequence ID" value="MDN5211766.1"/>
    <property type="molecule type" value="Genomic_DNA"/>
</dbReference>
<dbReference type="SUPFAM" id="SSF49464">
    <property type="entry name" value="Carboxypeptidase regulatory domain-like"/>
    <property type="match status" value="1"/>
</dbReference>
<dbReference type="InterPro" id="IPR036942">
    <property type="entry name" value="Beta-barrel_TonB_sf"/>
</dbReference>
<comment type="similarity">
    <text evidence="8 9">Belongs to the TonB-dependent receptor family.</text>
</comment>
<dbReference type="InterPro" id="IPR012910">
    <property type="entry name" value="Plug_dom"/>
</dbReference>
<keyword evidence="7 8" id="KW-0998">Cell outer membrane</keyword>
<dbReference type="Gene3D" id="2.40.170.20">
    <property type="entry name" value="TonB-dependent receptor, beta-barrel domain"/>
    <property type="match status" value="1"/>
</dbReference>
<comment type="caution">
    <text evidence="12">The sequence shown here is derived from an EMBL/GenBank/DDBJ whole genome shotgun (WGS) entry which is preliminary data.</text>
</comment>
<dbReference type="RefSeq" id="WP_346757094.1">
    <property type="nucleotide sequence ID" value="NZ_JAUJEB010000001.1"/>
</dbReference>
<dbReference type="InterPro" id="IPR037066">
    <property type="entry name" value="Plug_dom_sf"/>
</dbReference>
<reference evidence="12" key="1">
    <citation type="submission" date="2023-06" db="EMBL/GenBank/DDBJ databases">
        <title>Genomic of Agaribacillus aureum.</title>
        <authorList>
            <person name="Wang G."/>
        </authorList>
    </citation>
    <scope>NUCLEOTIDE SEQUENCE</scope>
    <source>
        <strain evidence="12">BMA12</strain>
    </source>
</reference>
<evidence type="ECO:0000256" key="9">
    <source>
        <dbReference type="RuleBase" id="RU003357"/>
    </source>
</evidence>
<evidence type="ECO:0000256" key="3">
    <source>
        <dbReference type="ARBA" id="ARBA00022452"/>
    </source>
</evidence>
<dbReference type="SUPFAM" id="SSF56935">
    <property type="entry name" value="Porins"/>
    <property type="match status" value="1"/>
</dbReference>
<dbReference type="NCBIfam" id="TIGR04057">
    <property type="entry name" value="SusC_RagA_signa"/>
    <property type="match status" value="1"/>
</dbReference>
<comment type="subcellular location">
    <subcellularLocation>
        <location evidence="1 8">Cell outer membrane</location>
        <topology evidence="1 8">Multi-pass membrane protein</topology>
    </subcellularLocation>
</comment>
<dbReference type="NCBIfam" id="TIGR04056">
    <property type="entry name" value="OMP_RagA_SusC"/>
    <property type="match status" value="1"/>
</dbReference>
<dbReference type="Gene3D" id="2.60.40.1120">
    <property type="entry name" value="Carboxypeptidase-like, regulatory domain"/>
    <property type="match status" value="1"/>
</dbReference>
<evidence type="ECO:0000256" key="6">
    <source>
        <dbReference type="ARBA" id="ARBA00023136"/>
    </source>
</evidence>
<keyword evidence="12" id="KW-0675">Receptor</keyword>
<dbReference type="InterPro" id="IPR023996">
    <property type="entry name" value="TonB-dep_OMP_SusC/RagA"/>
</dbReference>
<evidence type="ECO:0000259" key="11">
    <source>
        <dbReference type="Pfam" id="PF07715"/>
    </source>
</evidence>
<feature type="domain" description="TonB-dependent receptor plug" evidence="11">
    <location>
        <begin position="226"/>
        <end position="331"/>
    </location>
</feature>
<name>A0ABT8L418_9BACT</name>
<evidence type="ECO:0000256" key="7">
    <source>
        <dbReference type="ARBA" id="ARBA00023237"/>
    </source>
</evidence>
<dbReference type="PROSITE" id="PS52016">
    <property type="entry name" value="TONB_DEPENDENT_REC_3"/>
    <property type="match status" value="1"/>
</dbReference>
<evidence type="ECO:0000256" key="4">
    <source>
        <dbReference type="ARBA" id="ARBA00022692"/>
    </source>
</evidence>
<dbReference type="Pfam" id="PF00593">
    <property type="entry name" value="TonB_dep_Rec_b-barrel"/>
    <property type="match status" value="1"/>
</dbReference>
<keyword evidence="6 8" id="KW-0472">Membrane</keyword>
<dbReference type="Pfam" id="PF13715">
    <property type="entry name" value="CarbopepD_reg_2"/>
    <property type="match status" value="1"/>
</dbReference>
<dbReference type="InterPro" id="IPR023997">
    <property type="entry name" value="TonB-dep_OMP_SusC/RagA_CS"/>
</dbReference>
<evidence type="ECO:0000256" key="8">
    <source>
        <dbReference type="PROSITE-ProRule" id="PRU01360"/>
    </source>
</evidence>
<protein>
    <submittedName>
        <fullName evidence="12">TonB-dependent receptor</fullName>
    </submittedName>
</protein>
<evidence type="ECO:0000256" key="2">
    <source>
        <dbReference type="ARBA" id="ARBA00022448"/>
    </source>
</evidence>
<dbReference type="InterPro" id="IPR008969">
    <property type="entry name" value="CarboxyPept-like_regulatory"/>
</dbReference>
<evidence type="ECO:0000256" key="5">
    <source>
        <dbReference type="ARBA" id="ARBA00023077"/>
    </source>
</evidence>
<dbReference type="Pfam" id="PF07715">
    <property type="entry name" value="Plug"/>
    <property type="match status" value="1"/>
</dbReference>
<organism evidence="12 13">
    <name type="scientific">Agaribacillus aureus</name>
    <dbReference type="NCBI Taxonomy" id="3051825"/>
    <lineage>
        <taxon>Bacteria</taxon>
        <taxon>Pseudomonadati</taxon>
        <taxon>Bacteroidota</taxon>
        <taxon>Cytophagia</taxon>
        <taxon>Cytophagales</taxon>
        <taxon>Splendidivirgaceae</taxon>
        <taxon>Agaribacillus</taxon>
    </lineage>
</organism>
<evidence type="ECO:0000313" key="12">
    <source>
        <dbReference type="EMBL" id="MDN5211766.1"/>
    </source>
</evidence>
<evidence type="ECO:0000313" key="13">
    <source>
        <dbReference type="Proteomes" id="UP001172083"/>
    </source>
</evidence>
<dbReference type="InterPro" id="IPR000531">
    <property type="entry name" value="Beta-barrel_TonB"/>
</dbReference>
<feature type="domain" description="TonB-dependent receptor-like beta-barrel" evidence="10">
    <location>
        <begin position="525"/>
        <end position="1092"/>
    </location>
</feature>
<evidence type="ECO:0000256" key="1">
    <source>
        <dbReference type="ARBA" id="ARBA00004571"/>
    </source>
</evidence>
<keyword evidence="5 9" id="KW-0798">TonB box</keyword>
<gene>
    <name evidence="12" type="ORF">QQ020_06880</name>
</gene>